<dbReference type="InterPro" id="IPR015943">
    <property type="entry name" value="WD40/YVTN_repeat-like_dom_sf"/>
</dbReference>
<evidence type="ECO:0008006" key="3">
    <source>
        <dbReference type="Google" id="ProtNLM"/>
    </source>
</evidence>
<dbReference type="SUPFAM" id="SSF63829">
    <property type="entry name" value="Calcium-dependent phosphotriesterase"/>
    <property type="match status" value="1"/>
</dbReference>
<organism evidence="1 2">
    <name type="scientific">Niastella vici</name>
    <dbReference type="NCBI Taxonomy" id="1703345"/>
    <lineage>
        <taxon>Bacteria</taxon>
        <taxon>Pseudomonadati</taxon>
        <taxon>Bacteroidota</taxon>
        <taxon>Chitinophagia</taxon>
        <taxon>Chitinophagales</taxon>
        <taxon>Chitinophagaceae</taxon>
        <taxon>Niastella</taxon>
    </lineage>
</organism>
<proteinExistence type="predicted"/>
<sequence length="225" mass="25675">MLCTGNEYITGGLKKILFRQRNNHIDSILLKGVVASIYKSEDGYCWAGLRIGLVKIHPDFKQITLFKEFDGYIVRSIAGDGNGRILTGTNHGLFLQSEKVWKHIDRLNGLPDDYVNAVFFDRKNNSHWIGTNAGVCLLQYGRKVINFNDPLAKLRCNAFACDRQNNVWIATTAGLVKYAHGIFSLFNEKDRMPSDIYKLCYNEEEDKLYMLSPNQLLEIDVAQFL</sequence>
<protein>
    <recommendedName>
        <fullName evidence="3">Hybrid sensor histidine kinase/response regulator</fullName>
    </recommendedName>
</protein>
<name>A0A1V9FTQ1_9BACT</name>
<keyword evidence="2" id="KW-1185">Reference proteome</keyword>
<dbReference type="Proteomes" id="UP000192796">
    <property type="component" value="Unassembled WGS sequence"/>
</dbReference>
<dbReference type="EMBL" id="LVYD01000056">
    <property type="protein sequence ID" value="OQP61713.1"/>
    <property type="molecule type" value="Genomic_DNA"/>
</dbReference>
<dbReference type="Gene3D" id="2.130.10.10">
    <property type="entry name" value="YVTN repeat-like/Quinoprotein amine dehydrogenase"/>
    <property type="match status" value="1"/>
</dbReference>
<evidence type="ECO:0000313" key="2">
    <source>
        <dbReference type="Proteomes" id="UP000192796"/>
    </source>
</evidence>
<accession>A0A1V9FTQ1</accession>
<evidence type="ECO:0000313" key="1">
    <source>
        <dbReference type="EMBL" id="OQP61713.1"/>
    </source>
</evidence>
<gene>
    <name evidence="1" type="ORF">A3860_31095</name>
</gene>
<dbReference type="STRING" id="1703345.A3860_31095"/>
<reference evidence="1 2" key="1">
    <citation type="submission" date="2016-03" db="EMBL/GenBank/DDBJ databases">
        <title>Niastella vici sp. nov., isolated from farmland soil.</title>
        <authorList>
            <person name="Chen L."/>
            <person name="Wang D."/>
            <person name="Yang S."/>
            <person name="Wang G."/>
        </authorList>
    </citation>
    <scope>NUCLEOTIDE SEQUENCE [LARGE SCALE GENOMIC DNA]</scope>
    <source>
        <strain evidence="1 2">DJ57</strain>
    </source>
</reference>
<dbReference type="AlphaFoldDB" id="A0A1V9FTQ1"/>
<comment type="caution">
    <text evidence="1">The sequence shown here is derived from an EMBL/GenBank/DDBJ whole genome shotgun (WGS) entry which is preliminary data.</text>
</comment>